<dbReference type="PANTHER" id="PTHR45436:SF5">
    <property type="entry name" value="SENSOR HISTIDINE KINASE TRCS"/>
    <property type="match status" value="1"/>
</dbReference>
<evidence type="ECO:0000256" key="5">
    <source>
        <dbReference type="ARBA" id="ARBA00022679"/>
    </source>
</evidence>
<keyword evidence="5" id="KW-0808">Transferase</keyword>
<dbReference type="CDD" id="cd00075">
    <property type="entry name" value="HATPase"/>
    <property type="match status" value="1"/>
</dbReference>
<dbReference type="InterPro" id="IPR004358">
    <property type="entry name" value="Sig_transdc_His_kin-like_C"/>
</dbReference>
<protein>
    <recommendedName>
        <fullName evidence="3">histidine kinase</fullName>
        <ecNumber evidence="3">2.7.13.3</ecNumber>
    </recommendedName>
</protein>
<dbReference type="SMART" id="SM00387">
    <property type="entry name" value="HATPase_c"/>
    <property type="match status" value="1"/>
</dbReference>
<dbReference type="InterPro" id="IPR050428">
    <property type="entry name" value="TCS_sensor_his_kinase"/>
</dbReference>
<dbReference type="InterPro" id="IPR005467">
    <property type="entry name" value="His_kinase_dom"/>
</dbReference>
<keyword evidence="10 13" id="KW-0472">Membrane</keyword>
<dbReference type="Pfam" id="PF00512">
    <property type="entry name" value="HisKA"/>
    <property type="match status" value="1"/>
</dbReference>
<keyword evidence="11" id="KW-0175">Coiled coil</keyword>
<dbReference type="InterPro" id="IPR036097">
    <property type="entry name" value="HisK_dim/P_sf"/>
</dbReference>
<dbReference type="Pfam" id="PF00672">
    <property type="entry name" value="HAMP"/>
    <property type="match status" value="1"/>
</dbReference>
<keyword evidence="8 13" id="KW-1133">Transmembrane helix</keyword>
<evidence type="ECO:0000313" key="17">
    <source>
        <dbReference type="Proteomes" id="UP000636960"/>
    </source>
</evidence>
<dbReference type="InterPro" id="IPR003661">
    <property type="entry name" value="HisK_dim/P_dom"/>
</dbReference>
<feature type="transmembrane region" description="Helical" evidence="13">
    <location>
        <begin position="157"/>
        <end position="178"/>
    </location>
</feature>
<dbReference type="InterPro" id="IPR003660">
    <property type="entry name" value="HAMP_dom"/>
</dbReference>
<name>A0A919K3L4_9ACTN</name>
<keyword evidence="9" id="KW-0902">Two-component regulatory system</keyword>
<evidence type="ECO:0000256" key="8">
    <source>
        <dbReference type="ARBA" id="ARBA00022989"/>
    </source>
</evidence>
<evidence type="ECO:0000259" key="14">
    <source>
        <dbReference type="PROSITE" id="PS50109"/>
    </source>
</evidence>
<feature type="domain" description="Histidine kinase" evidence="14">
    <location>
        <begin position="245"/>
        <end position="463"/>
    </location>
</feature>
<dbReference type="RefSeq" id="WP_203785671.1">
    <property type="nucleotide sequence ID" value="NZ_BOMV01000064.1"/>
</dbReference>
<dbReference type="CDD" id="cd06225">
    <property type="entry name" value="HAMP"/>
    <property type="match status" value="1"/>
</dbReference>
<sequence>MTGWWRRRSLHTRLSLLVTTAVGAAVVGFAVAAWVAVEELQQHRLSAELTADAAAIAAQHTTRPRPGPPPPGRGGGRPPHVLGPRWQVLDARGTVVNAPDEPLPITSKAHGVATARHHAVQERVRIGRDNYQMLTMPIGDGGAVQVAVDLDDSSRTLTLLALLLAGGCVIGIAGAAFAGRAVARAGLQPVERLTEAVEVVAATTDLTKPIEVRGDDEIARLGRSVNTMLAAIDTARRSQRALVEDAGHELRTPLTSIRTNVELLLTVERQPGLAHRLPAEEREKLLSDLDAQVRELATLTTELVELAREDTTREAAEELELAGVITQAVNRVRTRAPGLTFVTELQPVAVLGRPGELERMAVNVLDNAAKWSPPGGSVRVTLTGDGPQWCRFTVTDTGPGIAEDDLPYVFDRFYRAAAARAMPGSGLGLAIVAQTASQHGGLVKAGPNEPHGTVLTVRLPRTA</sequence>
<evidence type="ECO:0000256" key="4">
    <source>
        <dbReference type="ARBA" id="ARBA00022553"/>
    </source>
</evidence>
<dbReference type="Gene3D" id="1.10.287.130">
    <property type="match status" value="1"/>
</dbReference>
<keyword evidence="17" id="KW-1185">Reference proteome</keyword>
<dbReference type="SUPFAM" id="SSF55874">
    <property type="entry name" value="ATPase domain of HSP90 chaperone/DNA topoisomerase II/histidine kinase"/>
    <property type="match status" value="1"/>
</dbReference>
<accession>A0A919K3L4</accession>
<dbReference type="SMART" id="SM00304">
    <property type="entry name" value="HAMP"/>
    <property type="match status" value="1"/>
</dbReference>
<feature type="domain" description="HAMP" evidence="15">
    <location>
        <begin position="184"/>
        <end position="237"/>
    </location>
</feature>
<dbReference type="EC" id="2.7.13.3" evidence="3"/>
<dbReference type="Proteomes" id="UP000636960">
    <property type="component" value="Unassembled WGS sequence"/>
</dbReference>
<evidence type="ECO:0000256" key="1">
    <source>
        <dbReference type="ARBA" id="ARBA00000085"/>
    </source>
</evidence>
<dbReference type="PROSITE" id="PS50885">
    <property type="entry name" value="HAMP"/>
    <property type="match status" value="1"/>
</dbReference>
<organism evidence="16 17">
    <name type="scientific">Paractinoplanes rishiriensis</name>
    <dbReference type="NCBI Taxonomy" id="1050105"/>
    <lineage>
        <taxon>Bacteria</taxon>
        <taxon>Bacillati</taxon>
        <taxon>Actinomycetota</taxon>
        <taxon>Actinomycetes</taxon>
        <taxon>Micromonosporales</taxon>
        <taxon>Micromonosporaceae</taxon>
        <taxon>Paractinoplanes</taxon>
    </lineage>
</organism>
<gene>
    <name evidence="16" type="ORF">Ari01nite_61220</name>
</gene>
<dbReference type="CDD" id="cd00082">
    <property type="entry name" value="HisKA"/>
    <property type="match status" value="1"/>
</dbReference>
<comment type="subcellular location">
    <subcellularLocation>
        <location evidence="2">Cell membrane</location>
    </subcellularLocation>
</comment>
<dbReference type="Gene3D" id="6.10.340.10">
    <property type="match status" value="1"/>
</dbReference>
<evidence type="ECO:0000256" key="13">
    <source>
        <dbReference type="SAM" id="Phobius"/>
    </source>
</evidence>
<evidence type="ECO:0000313" key="16">
    <source>
        <dbReference type="EMBL" id="GIE98657.1"/>
    </source>
</evidence>
<feature type="region of interest" description="Disordered" evidence="12">
    <location>
        <begin position="58"/>
        <end position="83"/>
    </location>
</feature>
<proteinExistence type="predicted"/>
<dbReference type="PRINTS" id="PR00344">
    <property type="entry name" value="BCTRLSENSOR"/>
</dbReference>
<dbReference type="Pfam" id="PF02518">
    <property type="entry name" value="HATPase_c"/>
    <property type="match status" value="1"/>
</dbReference>
<evidence type="ECO:0000256" key="12">
    <source>
        <dbReference type="SAM" id="MobiDB-lite"/>
    </source>
</evidence>
<comment type="caution">
    <text evidence="16">The sequence shown here is derived from an EMBL/GenBank/DDBJ whole genome shotgun (WGS) entry which is preliminary data.</text>
</comment>
<dbReference type="InterPro" id="IPR036890">
    <property type="entry name" value="HATPase_C_sf"/>
</dbReference>
<dbReference type="GO" id="GO:0000155">
    <property type="term" value="F:phosphorelay sensor kinase activity"/>
    <property type="evidence" value="ECO:0007669"/>
    <property type="project" value="InterPro"/>
</dbReference>
<evidence type="ECO:0000256" key="6">
    <source>
        <dbReference type="ARBA" id="ARBA00022692"/>
    </source>
</evidence>
<keyword evidence="7" id="KW-0418">Kinase</keyword>
<evidence type="ECO:0000256" key="9">
    <source>
        <dbReference type="ARBA" id="ARBA00023012"/>
    </source>
</evidence>
<dbReference type="InterPro" id="IPR003594">
    <property type="entry name" value="HATPase_dom"/>
</dbReference>
<dbReference type="SUPFAM" id="SSF47384">
    <property type="entry name" value="Homodimeric domain of signal transducing histidine kinase"/>
    <property type="match status" value="1"/>
</dbReference>
<dbReference type="GO" id="GO:0005886">
    <property type="term" value="C:plasma membrane"/>
    <property type="evidence" value="ECO:0007669"/>
    <property type="project" value="UniProtKB-SubCell"/>
</dbReference>
<evidence type="ECO:0000256" key="10">
    <source>
        <dbReference type="ARBA" id="ARBA00023136"/>
    </source>
</evidence>
<comment type="catalytic activity">
    <reaction evidence="1">
        <text>ATP + protein L-histidine = ADP + protein N-phospho-L-histidine.</text>
        <dbReference type="EC" id="2.7.13.3"/>
    </reaction>
</comment>
<feature type="transmembrane region" description="Helical" evidence="13">
    <location>
        <begin position="14"/>
        <end position="37"/>
    </location>
</feature>
<evidence type="ECO:0000256" key="7">
    <source>
        <dbReference type="ARBA" id="ARBA00022777"/>
    </source>
</evidence>
<evidence type="ECO:0000259" key="15">
    <source>
        <dbReference type="PROSITE" id="PS50885"/>
    </source>
</evidence>
<dbReference type="PROSITE" id="PS50109">
    <property type="entry name" value="HIS_KIN"/>
    <property type="match status" value="1"/>
</dbReference>
<evidence type="ECO:0000256" key="2">
    <source>
        <dbReference type="ARBA" id="ARBA00004236"/>
    </source>
</evidence>
<evidence type="ECO:0000256" key="3">
    <source>
        <dbReference type="ARBA" id="ARBA00012438"/>
    </source>
</evidence>
<reference evidence="16" key="1">
    <citation type="submission" date="2021-01" db="EMBL/GenBank/DDBJ databases">
        <title>Whole genome shotgun sequence of Actinoplanes rishiriensis NBRC 108556.</title>
        <authorList>
            <person name="Komaki H."/>
            <person name="Tamura T."/>
        </authorList>
    </citation>
    <scope>NUCLEOTIDE SEQUENCE</scope>
    <source>
        <strain evidence="16">NBRC 108556</strain>
    </source>
</reference>
<dbReference type="Gene3D" id="3.30.565.10">
    <property type="entry name" value="Histidine kinase-like ATPase, C-terminal domain"/>
    <property type="match status" value="1"/>
</dbReference>
<dbReference type="PANTHER" id="PTHR45436">
    <property type="entry name" value="SENSOR HISTIDINE KINASE YKOH"/>
    <property type="match status" value="1"/>
</dbReference>
<dbReference type="SUPFAM" id="SSF158472">
    <property type="entry name" value="HAMP domain-like"/>
    <property type="match status" value="1"/>
</dbReference>
<dbReference type="EMBL" id="BOMV01000064">
    <property type="protein sequence ID" value="GIE98657.1"/>
    <property type="molecule type" value="Genomic_DNA"/>
</dbReference>
<keyword evidence="4" id="KW-0597">Phosphoprotein</keyword>
<keyword evidence="6 13" id="KW-0812">Transmembrane</keyword>
<dbReference type="SMART" id="SM00388">
    <property type="entry name" value="HisKA"/>
    <property type="match status" value="1"/>
</dbReference>
<evidence type="ECO:0000256" key="11">
    <source>
        <dbReference type="SAM" id="Coils"/>
    </source>
</evidence>
<dbReference type="AlphaFoldDB" id="A0A919K3L4"/>
<feature type="coiled-coil region" evidence="11">
    <location>
        <begin position="282"/>
        <end position="309"/>
    </location>
</feature>